<keyword evidence="10" id="KW-0862">Zinc</keyword>
<feature type="region of interest" description="Disordered" evidence="15">
    <location>
        <begin position="319"/>
        <end position="414"/>
    </location>
</feature>
<dbReference type="InterPro" id="IPR040383">
    <property type="entry name" value="HAKAI/CBLL2"/>
</dbReference>
<reference evidence="17" key="1">
    <citation type="submission" date="2022-11" db="UniProtKB">
        <authorList>
            <consortium name="EnsemblMetazoa"/>
        </authorList>
    </citation>
    <scope>IDENTIFICATION</scope>
</reference>
<feature type="compositionally biased region" description="Basic and acidic residues" evidence="15">
    <location>
        <begin position="48"/>
        <end position="61"/>
    </location>
</feature>
<comment type="pathway">
    <text evidence="3">Protein modification; protein ubiquitination.</text>
</comment>
<keyword evidence="9" id="KW-0833">Ubl conjugation pathway</keyword>
<dbReference type="OrthoDB" id="547746at2759"/>
<dbReference type="GO" id="GO:0016567">
    <property type="term" value="P:protein ubiquitination"/>
    <property type="evidence" value="ECO:0007669"/>
    <property type="project" value="InterPro"/>
</dbReference>
<feature type="region of interest" description="Disordered" evidence="15">
    <location>
        <begin position="175"/>
        <end position="198"/>
    </location>
</feature>
<evidence type="ECO:0000256" key="12">
    <source>
        <dbReference type="ARBA" id="ARBA00038499"/>
    </source>
</evidence>
<evidence type="ECO:0000256" key="9">
    <source>
        <dbReference type="ARBA" id="ARBA00022786"/>
    </source>
</evidence>
<dbReference type="GO" id="GO:0008270">
    <property type="term" value="F:zinc ion binding"/>
    <property type="evidence" value="ECO:0007669"/>
    <property type="project" value="UniProtKB-KW"/>
</dbReference>
<dbReference type="PANTHER" id="PTHR13480">
    <property type="entry name" value="E3 UBIQUITIN-PROTEIN LIGASE HAKAI-RELATED"/>
    <property type="match status" value="1"/>
</dbReference>
<feature type="compositionally biased region" description="Basic and acidic residues" evidence="15">
    <location>
        <begin position="372"/>
        <end position="397"/>
    </location>
</feature>
<keyword evidence="6" id="KW-0808">Transferase</keyword>
<evidence type="ECO:0000256" key="11">
    <source>
        <dbReference type="ARBA" id="ARBA00023242"/>
    </source>
</evidence>
<dbReference type="InterPro" id="IPR001841">
    <property type="entry name" value="Znf_RING"/>
</dbReference>
<evidence type="ECO:0000256" key="7">
    <source>
        <dbReference type="ARBA" id="ARBA00022723"/>
    </source>
</evidence>
<comment type="catalytic activity">
    <reaction evidence="1">
        <text>S-ubiquitinyl-[E2 ubiquitin-conjugating enzyme]-L-cysteine + [acceptor protein]-L-lysine = [E2 ubiquitin-conjugating enzyme]-L-cysteine + N(6)-ubiquitinyl-[acceptor protein]-L-lysine.</text>
        <dbReference type="EC" id="2.3.2.27"/>
    </reaction>
</comment>
<dbReference type="PANTHER" id="PTHR13480:SF0">
    <property type="entry name" value="E3 UBIQUITIN-PROTEIN LIGASE HAKAI"/>
    <property type="match status" value="1"/>
</dbReference>
<evidence type="ECO:0000256" key="10">
    <source>
        <dbReference type="ARBA" id="ARBA00022833"/>
    </source>
</evidence>
<dbReference type="GO" id="GO:0030155">
    <property type="term" value="P:regulation of cell adhesion"/>
    <property type="evidence" value="ECO:0007669"/>
    <property type="project" value="TreeGrafter"/>
</dbReference>
<dbReference type="GO" id="GO:0005634">
    <property type="term" value="C:nucleus"/>
    <property type="evidence" value="ECO:0007669"/>
    <property type="project" value="UniProtKB-SubCell"/>
</dbReference>
<evidence type="ECO:0000256" key="3">
    <source>
        <dbReference type="ARBA" id="ARBA00004906"/>
    </source>
</evidence>
<keyword evidence="11" id="KW-0539">Nucleus</keyword>
<dbReference type="PROSITE" id="PS00518">
    <property type="entry name" value="ZF_RING_1"/>
    <property type="match status" value="1"/>
</dbReference>
<evidence type="ECO:0000256" key="6">
    <source>
        <dbReference type="ARBA" id="ARBA00022679"/>
    </source>
</evidence>
<dbReference type="KEGG" id="epa:110247104"/>
<dbReference type="PROSITE" id="PS50089">
    <property type="entry name" value="ZF_RING_2"/>
    <property type="match status" value="1"/>
</dbReference>
<dbReference type="GeneID" id="110247104"/>
<keyword evidence="18" id="KW-1185">Reference proteome</keyword>
<dbReference type="CDD" id="cd16508">
    <property type="entry name" value="RING-HC_HAKAI-like"/>
    <property type="match status" value="1"/>
</dbReference>
<evidence type="ECO:0000256" key="4">
    <source>
        <dbReference type="ARBA" id="ARBA00012483"/>
    </source>
</evidence>
<dbReference type="Gene3D" id="3.30.40.10">
    <property type="entry name" value="Zinc/RING finger domain, C3HC4 (zinc finger)"/>
    <property type="match status" value="1"/>
</dbReference>
<keyword evidence="5" id="KW-0217">Developmental protein</keyword>
<evidence type="ECO:0000256" key="14">
    <source>
        <dbReference type="PROSITE-ProRule" id="PRU00175"/>
    </source>
</evidence>
<keyword evidence="7" id="KW-0479">Metal-binding</keyword>
<dbReference type="RefSeq" id="XP_020909156.1">
    <property type="nucleotide sequence ID" value="XM_021053497.2"/>
</dbReference>
<evidence type="ECO:0000256" key="8">
    <source>
        <dbReference type="ARBA" id="ARBA00022771"/>
    </source>
</evidence>
<dbReference type="AlphaFoldDB" id="A0A913XTZ7"/>
<dbReference type="InterPro" id="IPR017907">
    <property type="entry name" value="Znf_RING_CS"/>
</dbReference>
<dbReference type="Gene3D" id="6.10.140.2210">
    <property type="match status" value="1"/>
</dbReference>
<dbReference type="InterPro" id="IPR013083">
    <property type="entry name" value="Znf_RING/FYVE/PHD"/>
</dbReference>
<feature type="domain" description="RING-type" evidence="16">
    <location>
        <begin position="99"/>
        <end position="134"/>
    </location>
</feature>
<dbReference type="Proteomes" id="UP000887567">
    <property type="component" value="Unplaced"/>
</dbReference>
<evidence type="ECO:0000313" key="17">
    <source>
        <dbReference type="EnsemblMetazoa" id="XP_020909156.1"/>
    </source>
</evidence>
<dbReference type="SUPFAM" id="SSF57850">
    <property type="entry name" value="RING/U-box"/>
    <property type="match status" value="1"/>
</dbReference>
<keyword evidence="8 14" id="KW-0863">Zinc-finger</keyword>
<protein>
    <recommendedName>
        <fullName evidence="13">E3 ubiquitin-protein ligase Hakai</fullName>
        <ecNumber evidence="4">2.3.2.27</ecNumber>
    </recommendedName>
</protein>
<dbReference type="GO" id="GO:0061630">
    <property type="term" value="F:ubiquitin protein ligase activity"/>
    <property type="evidence" value="ECO:0007669"/>
    <property type="project" value="UniProtKB-EC"/>
</dbReference>
<accession>A0A913XTZ7</accession>
<evidence type="ECO:0000256" key="1">
    <source>
        <dbReference type="ARBA" id="ARBA00000900"/>
    </source>
</evidence>
<comment type="similarity">
    <text evidence="12">Belongs to the Hakai family.</text>
</comment>
<evidence type="ECO:0000256" key="15">
    <source>
        <dbReference type="SAM" id="MobiDB-lite"/>
    </source>
</evidence>
<evidence type="ECO:0000313" key="18">
    <source>
        <dbReference type="Proteomes" id="UP000887567"/>
    </source>
</evidence>
<sequence>MEDDLELDSEENAHGLAAQPVRKNISLKLKTKSSKTSTMAVKTKKKETRSSERKAVPEEKTTRKKQRSPAAKPEAIEMDWNHKIMIIGQKVQDPLLHLCEKCSLPILVYGRLSPCKHSFCLSCAEKGGGKCPRCGEGVQRIERAPLGSVFVCSFGGSRYGISGCRRSYFSQRDLQSHIKRRHQREQSGGDSDGNEDAETEISRVMVPPGGVGVPFFLHPPSRDNVPTGVMPIPLSVGERPFTNVSLPGTVSMDRHFVQTMPHEAFFVDGPRPQHPVTSFPAQGPPQVAAHMPHVQTVVFPHPDQPPPRFDDIRPEQRVSRPIPVPSSMDDGFRHRGPGGPGFRFPEPDGRPGNWQPRSEGDWMAQERGPPVRADRDWIQPPGRTERDWVPPRSEAKWTPRGRGPQGDPHYRTMF</sequence>
<dbReference type="InterPro" id="IPR041042">
    <property type="entry name" value="Znf_Hakai"/>
</dbReference>
<name>A0A913XTZ7_EXADI</name>
<organism evidence="17 18">
    <name type="scientific">Exaiptasia diaphana</name>
    <name type="common">Tropical sea anemone</name>
    <name type="synonym">Aiptasia pulchella</name>
    <dbReference type="NCBI Taxonomy" id="2652724"/>
    <lineage>
        <taxon>Eukaryota</taxon>
        <taxon>Metazoa</taxon>
        <taxon>Cnidaria</taxon>
        <taxon>Anthozoa</taxon>
        <taxon>Hexacorallia</taxon>
        <taxon>Actiniaria</taxon>
        <taxon>Aiptasiidae</taxon>
        <taxon>Exaiptasia</taxon>
    </lineage>
</organism>
<evidence type="ECO:0000256" key="13">
    <source>
        <dbReference type="ARBA" id="ARBA00041081"/>
    </source>
</evidence>
<proteinExistence type="inferred from homology"/>
<evidence type="ECO:0000259" key="16">
    <source>
        <dbReference type="PROSITE" id="PS50089"/>
    </source>
</evidence>
<evidence type="ECO:0000256" key="5">
    <source>
        <dbReference type="ARBA" id="ARBA00022473"/>
    </source>
</evidence>
<feature type="region of interest" description="Disordered" evidence="15">
    <location>
        <begin position="27"/>
        <end position="74"/>
    </location>
</feature>
<evidence type="ECO:0000256" key="2">
    <source>
        <dbReference type="ARBA" id="ARBA00004123"/>
    </source>
</evidence>
<dbReference type="EnsemblMetazoa" id="XM_021053497.2">
    <property type="protein sequence ID" value="XP_020909156.1"/>
    <property type="gene ID" value="LOC110247104"/>
</dbReference>
<dbReference type="EC" id="2.3.2.27" evidence="4"/>
<dbReference type="Pfam" id="PF18408">
    <property type="entry name" value="zf_Hakai"/>
    <property type="match status" value="1"/>
</dbReference>
<comment type="subcellular location">
    <subcellularLocation>
        <location evidence="2">Nucleus</location>
    </subcellularLocation>
</comment>
<dbReference type="InterPro" id="IPR040380">
    <property type="entry name" value="HAKAI-like_RING-HC"/>
</dbReference>
<dbReference type="OMA" id="RGEREWM"/>